<sequence length="521" mass="58893">MESIIDLTLASYKSLSRSLERLSEINLKLIGATSEQIKVSQTYWNGVSKYMNEFMTPFWIALNAFSATEKDKLVSHLPHESLKDYVELFQFNLQVAEKGLTSSLKVMNDYHLREMSGTFSAWLNTLFDREGEDIDEFMARQAKLLEKVVYAYPEAILDIGPEYGFHFEGPGYKKAAETDRFLLYQVFPSDKKVRIRKKGKPIIIIPPYVLGANILAFLPGENKSYVHAFANQGIPTYIRIMKDIDSTPAVQTITGEDDASDTRFFCEQVKARHQREVTLNGFCQGGFIAVVDLLSGELDGLVDALITCVAPMDGTRSESLVEYMEHLPPRFRDLGYAVKTLSSGNQVVDGKVMSWVYKLKSMEKEAPIFTLYRDLMMFDRPDGQEAKISKTAAALNHWLIYDRNDLPIAITKMSFDSYTIPVDKDGTLPVRLFDRKLNFKRLNEKGVKVLICYAERDDLVDKESALAPLDYIDAEVSVFPKGHGAIATSWSLPTSECALHTCFGDNCRGPVRYQLDLEKGL</sequence>
<evidence type="ECO:0000313" key="1">
    <source>
        <dbReference type="EMBL" id="MBC8178584.1"/>
    </source>
</evidence>
<dbReference type="EMBL" id="JACNJD010000290">
    <property type="protein sequence ID" value="MBC8178584.1"/>
    <property type="molecule type" value="Genomic_DNA"/>
</dbReference>
<dbReference type="Proteomes" id="UP000650524">
    <property type="component" value="Unassembled WGS sequence"/>
</dbReference>
<dbReference type="InterPro" id="IPR029058">
    <property type="entry name" value="AB_hydrolase_fold"/>
</dbReference>
<evidence type="ECO:0000313" key="2">
    <source>
        <dbReference type="Proteomes" id="UP000650524"/>
    </source>
</evidence>
<organism evidence="1 2">
    <name type="scientific">Candidatus Desulfacyla euxinica</name>
    <dbReference type="NCBI Taxonomy" id="2841693"/>
    <lineage>
        <taxon>Bacteria</taxon>
        <taxon>Deltaproteobacteria</taxon>
        <taxon>Candidatus Desulfacyla</taxon>
    </lineage>
</organism>
<dbReference type="Gene3D" id="3.40.50.1820">
    <property type="entry name" value="alpha/beta hydrolase"/>
    <property type="match status" value="1"/>
</dbReference>
<comment type="caution">
    <text evidence="1">The sequence shown here is derived from an EMBL/GenBank/DDBJ whole genome shotgun (WGS) entry which is preliminary data.</text>
</comment>
<accession>A0A8J6T8L6</accession>
<dbReference type="SUPFAM" id="SSF53474">
    <property type="entry name" value="alpha/beta-Hydrolases"/>
    <property type="match status" value="1"/>
</dbReference>
<name>A0A8J6T8L6_9DELT</name>
<reference evidence="1 2" key="1">
    <citation type="submission" date="2020-08" db="EMBL/GenBank/DDBJ databases">
        <title>Bridging the membrane lipid divide: bacteria of the FCB group superphylum have the potential to synthesize archaeal ether lipids.</title>
        <authorList>
            <person name="Villanueva L."/>
            <person name="Von Meijenfeldt F.A.B."/>
            <person name="Westbye A.B."/>
            <person name="Yadav S."/>
            <person name="Hopmans E.C."/>
            <person name="Dutilh B.E."/>
            <person name="Sinninghe Damste J.S."/>
        </authorList>
    </citation>
    <scope>NUCLEOTIDE SEQUENCE [LARGE SCALE GENOMIC DNA]</scope>
    <source>
        <strain evidence="1">NIOZ-UU27</strain>
    </source>
</reference>
<proteinExistence type="predicted"/>
<gene>
    <name evidence="1" type="ORF">H8E19_14355</name>
</gene>
<protein>
    <submittedName>
        <fullName evidence="1">Metal transporter</fullName>
    </submittedName>
</protein>
<dbReference type="AlphaFoldDB" id="A0A8J6T8L6"/>